<feature type="binding site" evidence="8">
    <location>
        <position position="307"/>
    </location>
    <ligand>
        <name>NAD(+)</name>
        <dbReference type="ChEBI" id="CHEBI:57540"/>
    </ligand>
</feature>
<evidence type="ECO:0000313" key="14">
    <source>
        <dbReference type="Proteomes" id="UP000076404"/>
    </source>
</evidence>
<dbReference type="PRINTS" id="PR00368">
    <property type="entry name" value="FADPNR"/>
</dbReference>
<keyword evidence="8" id="KW-0547">Nucleotide-binding</keyword>
<evidence type="ECO:0000256" key="9">
    <source>
        <dbReference type="PIRSR" id="PIRSR000350-4"/>
    </source>
</evidence>
<proteinExistence type="inferred from homology"/>
<dbReference type="InterPro" id="IPR004099">
    <property type="entry name" value="Pyr_nucl-diS_OxRdtase_dimer"/>
</dbReference>
<evidence type="ECO:0000256" key="4">
    <source>
        <dbReference type="ARBA" id="ARBA00022857"/>
    </source>
</evidence>
<dbReference type="PROSITE" id="PS00076">
    <property type="entry name" value="PYRIDINE_REDOX_1"/>
    <property type="match status" value="1"/>
</dbReference>
<accession>A0A143BP90</accession>
<feature type="binding site" evidence="8">
    <location>
        <position position="91"/>
    </location>
    <ligand>
        <name>FAD</name>
        <dbReference type="ChEBI" id="CHEBI:57692"/>
    </ligand>
</feature>
<keyword evidence="14" id="KW-1185">Reference proteome</keyword>
<dbReference type="InterPro" id="IPR036188">
    <property type="entry name" value="FAD/NAD-bd_sf"/>
</dbReference>
<dbReference type="InterPro" id="IPR008143">
    <property type="entry name" value="Ala_DH/PNT_CS2"/>
</dbReference>
<keyword evidence="2 10" id="KW-0285">Flavoprotein</keyword>
<feature type="domain" description="FAD/NAD(P)-binding" evidence="12">
    <location>
        <begin position="45"/>
        <end position="362"/>
    </location>
</feature>
<dbReference type="FunFam" id="3.30.390.30:FF:000001">
    <property type="entry name" value="Dihydrolipoyl dehydrogenase"/>
    <property type="match status" value="1"/>
</dbReference>
<dbReference type="OrthoDB" id="9786429at2"/>
<dbReference type="STRING" id="1379270.GEMMAAP_18765"/>
<name>A0A143BP90_9BACT</name>
<feature type="domain" description="Pyridine nucleotide-disulphide oxidoreductase dimerisation" evidence="11">
    <location>
        <begin position="384"/>
        <end position="492"/>
    </location>
</feature>
<keyword evidence="7 10" id="KW-0676">Redox-active center</keyword>
<evidence type="ECO:0000256" key="1">
    <source>
        <dbReference type="ARBA" id="ARBA00007532"/>
    </source>
</evidence>
<dbReference type="InterPro" id="IPR012999">
    <property type="entry name" value="Pyr_OxRdtase_I_AS"/>
</dbReference>
<evidence type="ECO:0000256" key="10">
    <source>
        <dbReference type="RuleBase" id="RU003691"/>
    </source>
</evidence>
<evidence type="ECO:0000259" key="12">
    <source>
        <dbReference type="Pfam" id="PF07992"/>
    </source>
</evidence>
<sequence>MLPHDSAPGDWPSDIALRPFDAANAQLVRTVAPKGWLPPVPKDRYHLVVVGAGTAGLVSAAIAAGLGARVALVERHLFGGDCLNFGCVPSKAVIRAARAWHDARRAAAEFGGPQVSGDGDFGAVMARLRQLRAAISHVDGVERFRSLGIDVFLGEATFTSPETIQVGAATLRFRRAIIATGARAARPPIPGLSDTPYDTNESIFSVTERPGRLVVVGGGPIGVELAQSFARFGSQVTIVHTHAHLLPREDRDAAAIVAASLAADGVQLVNEARIERITHNGSQFTVHLAGNGEGSRIEADRLLVATGRTPNVEGLGLEAAQVQYTPQGVTVNDQLRTTNRRVYAIGDVSSKLQFTHVADAQARLVVANALFFGMGGGRASTLVVPRVTYTDPEVAHVGMTVDEAAAAGQAVETIRVNLDDNDRARLDGDAHGFLKVHLAAGSDRILGATLVASHAGEMIGEMTVAITHRLGLGAIGKTIHAYPTQAELFRRAADAWRKQSFTPRVGRLFAWWFRLVG</sequence>
<dbReference type="PIRSF" id="PIRSF000350">
    <property type="entry name" value="Mercury_reductase_MerA"/>
    <property type="match status" value="1"/>
</dbReference>
<dbReference type="NCBIfam" id="NF004991">
    <property type="entry name" value="PRK06370.1-3"/>
    <property type="match status" value="1"/>
</dbReference>
<dbReference type="GO" id="GO:0016668">
    <property type="term" value="F:oxidoreductase activity, acting on a sulfur group of donors, NAD(P) as acceptor"/>
    <property type="evidence" value="ECO:0007669"/>
    <property type="project" value="InterPro"/>
</dbReference>
<dbReference type="GO" id="GO:0050660">
    <property type="term" value="F:flavin adenine dinucleotide binding"/>
    <property type="evidence" value="ECO:0007669"/>
    <property type="project" value="TreeGrafter"/>
</dbReference>
<dbReference type="InterPro" id="IPR023753">
    <property type="entry name" value="FAD/NAD-binding_dom"/>
</dbReference>
<dbReference type="EMBL" id="CP011454">
    <property type="protein sequence ID" value="AMW06271.1"/>
    <property type="molecule type" value="Genomic_DNA"/>
</dbReference>
<evidence type="ECO:0000313" key="13">
    <source>
        <dbReference type="EMBL" id="AMW06271.1"/>
    </source>
</evidence>
<evidence type="ECO:0000259" key="11">
    <source>
        <dbReference type="Pfam" id="PF02852"/>
    </source>
</evidence>
<dbReference type="InterPro" id="IPR001100">
    <property type="entry name" value="Pyr_nuc-diS_OxRdtase"/>
</dbReference>
<dbReference type="Gene3D" id="3.30.390.30">
    <property type="match status" value="1"/>
</dbReference>
<organism evidence="13 14">
    <name type="scientific">Gemmatimonas phototrophica</name>
    <dbReference type="NCBI Taxonomy" id="1379270"/>
    <lineage>
        <taxon>Bacteria</taxon>
        <taxon>Pseudomonadati</taxon>
        <taxon>Gemmatimonadota</taxon>
        <taxon>Gemmatimonadia</taxon>
        <taxon>Gemmatimonadales</taxon>
        <taxon>Gemmatimonadaceae</taxon>
        <taxon>Gemmatimonas</taxon>
    </lineage>
</organism>
<feature type="binding site" evidence="8">
    <location>
        <begin position="217"/>
        <end position="224"/>
    </location>
    <ligand>
        <name>NAD(+)</name>
        <dbReference type="ChEBI" id="CHEBI:57540"/>
    </ligand>
</feature>
<reference evidence="13 14" key="1">
    <citation type="journal article" date="2014" name="Proc. Natl. Acad. Sci. U.S.A.">
        <title>Functional type 2 photosynthetic reaction centers found in the rare bacterial phylum Gemmatimonadetes.</title>
        <authorList>
            <person name="Zeng Y."/>
            <person name="Feng F."/>
            <person name="Medova H."/>
            <person name="Dean J."/>
            <person name="Koblizek M."/>
        </authorList>
    </citation>
    <scope>NUCLEOTIDE SEQUENCE [LARGE SCALE GENOMIC DNA]</scope>
    <source>
        <strain evidence="13 14">AP64</strain>
    </source>
</reference>
<dbReference type="GO" id="GO:0003955">
    <property type="term" value="F:NAD(P)H dehydrogenase (quinone) activity"/>
    <property type="evidence" value="ECO:0007669"/>
    <property type="project" value="TreeGrafter"/>
</dbReference>
<keyword evidence="5 10" id="KW-0560">Oxidoreductase</keyword>
<dbReference type="AlphaFoldDB" id="A0A143BP90"/>
<evidence type="ECO:0000256" key="6">
    <source>
        <dbReference type="ARBA" id="ARBA00023157"/>
    </source>
</evidence>
<comment type="cofactor">
    <cofactor evidence="8">
        <name>FAD</name>
        <dbReference type="ChEBI" id="CHEBI:57692"/>
    </cofactor>
    <text evidence="8">Binds 1 FAD per subunit.</text>
</comment>
<dbReference type="RefSeq" id="WP_053334601.1">
    <property type="nucleotide sequence ID" value="NZ_CP011454.1"/>
</dbReference>
<dbReference type="PRINTS" id="PR00411">
    <property type="entry name" value="PNDRDTASEI"/>
</dbReference>
<dbReference type="SUPFAM" id="SSF51905">
    <property type="entry name" value="FAD/NAD(P)-binding domain"/>
    <property type="match status" value="1"/>
</dbReference>
<dbReference type="Proteomes" id="UP000076404">
    <property type="component" value="Chromosome"/>
</dbReference>
<comment type="similarity">
    <text evidence="1 10">Belongs to the class-I pyridine nucleotide-disulfide oxidoreductase family.</text>
</comment>
<feature type="binding site" evidence="8">
    <location>
        <position position="347"/>
    </location>
    <ligand>
        <name>FAD</name>
        <dbReference type="ChEBI" id="CHEBI:57692"/>
    </ligand>
</feature>
<evidence type="ECO:0000256" key="7">
    <source>
        <dbReference type="ARBA" id="ARBA00023284"/>
    </source>
</evidence>
<evidence type="ECO:0000256" key="3">
    <source>
        <dbReference type="ARBA" id="ARBA00022827"/>
    </source>
</evidence>
<protein>
    <submittedName>
        <fullName evidence="13">Mercuric reductase</fullName>
    </submittedName>
</protein>
<dbReference type="Pfam" id="PF07992">
    <property type="entry name" value="Pyr_redox_2"/>
    <property type="match status" value="1"/>
</dbReference>
<keyword evidence="4" id="KW-0521">NADP</keyword>
<feature type="disulfide bond" description="Redox-active" evidence="9">
    <location>
        <begin position="82"/>
        <end position="87"/>
    </location>
</feature>
<dbReference type="Gene3D" id="3.50.50.60">
    <property type="entry name" value="FAD/NAD(P)-binding domain"/>
    <property type="match status" value="2"/>
</dbReference>
<dbReference type="KEGG" id="gph:GEMMAAP_18765"/>
<dbReference type="PROSITE" id="PS00837">
    <property type="entry name" value="ALADH_PNT_2"/>
    <property type="match status" value="1"/>
</dbReference>
<evidence type="ECO:0000256" key="2">
    <source>
        <dbReference type="ARBA" id="ARBA00022630"/>
    </source>
</evidence>
<dbReference type="eggNOG" id="COG1249">
    <property type="taxonomic scope" value="Bacteria"/>
</dbReference>
<dbReference type="SUPFAM" id="SSF55424">
    <property type="entry name" value="FAD/NAD-linked reductases, dimerisation (C-terminal) domain"/>
    <property type="match status" value="1"/>
</dbReference>
<evidence type="ECO:0000256" key="5">
    <source>
        <dbReference type="ARBA" id="ARBA00023002"/>
    </source>
</evidence>
<keyword evidence="3 8" id="KW-0274">FAD</keyword>
<dbReference type="InterPro" id="IPR016156">
    <property type="entry name" value="FAD/NAD-linked_Rdtase_dimer_sf"/>
</dbReference>
<keyword evidence="6" id="KW-1015">Disulfide bond</keyword>
<reference evidence="13 14" key="2">
    <citation type="journal article" date="2016" name="Environ. Microbiol. Rep.">
        <title>Metagenomic evidence for the presence of phototrophic Gemmatimonadetes bacteria in diverse environments.</title>
        <authorList>
            <person name="Zeng Y."/>
            <person name="Baumbach J."/>
            <person name="Barbosa E.G."/>
            <person name="Azevedo V."/>
            <person name="Zhang C."/>
            <person name="Koblizek M."/>
        </authorList>
    </citation>
    <scope>NUCLEOTIDE SEQUENCE [LARGE SCALE GENOMIC DNA]</scope>
    <source>
        <strain evidence="13 14">AP64</strain>
    </source>
</reference>
<evidence type="ECO:0000256" key="8">
    <source>
        <dbReference type="PIRSR" id="PIRSR000350-3"/>
    </source>
</evidence>
<gene>
    <name evidence="13" type="ORF">GEMMAAP_18765</name>
</gene>
<keyword evidence="8" id="KW-0520">NAD</keyword>
<dbReference type="PANTHER" id="PTHR43014">
    <property type="entry name" value="MERCURIC REDUCTASE"/>
    <property type="match status" value="1"/>
</dbReference>
<dbReference type="PANTHER" id="PTHR43014:SF2">
    <property type="entry name" value="MERCURIC REDUCTASE"/>
    <property type="match status" value="1"/>
</dbReference>
<dbReference type="Pfam" id="PF02852">
    <property type="entry name" value="Pyr_redox_dim"/>
    <property type="match status" value="1"/>
</dbReference>